<gene>
    <name evidence="2" type="ORF">AWE51_18945</name>
</gene>
<sequence length="343" mass="38332">MKESVFIFALISFYHLSAQRTTVSPLRDSFISIATDARSSGQGDIGVATSADAFSQLWNPSKYMFSNKKFELGITQILGGGEVFNEFNQLNLSFYNKLNFRSTYSLSIRGYAYTIRQFQLVEVTYGVVEVSIDGSYTLRLSDTFAMSVGGRYFLLGGKEPLANDFDNSSNLYGIDVSGFYYGKEIAYTKFNGRWRAGFNFSNLRGESFGDNKAIEIYAPSTVRVGTGFDFIINQDEMFSITTEYKTLLDSYVEDANGENLEFGLTGSVIALGLEFVYKEKIMTRTGYSHGINRLTDSFATIGLGFQGKYVVVDVAYLLGLSEEENPVRKKLRVSLSLNLEEVL</sequence>
<keyword evidence="3" id="KW-1185">Reference proteome</keyword>
<dbReference type="InterPro" id="IPR045741">
    <property type="entry name" value="PorV"/>
</dbReference>
<dbReference type="Proteomes" id="UP000076715">
    <property type="component" value="Unassembled WGS sequence"/>
</dbReference>
<evidence type="ECO:0000313" key="3">
    <source>
        <dbReference type="Proteomes" id="UP000076715"/>
    </source>
</evidence>
<organism evidence="2 3">
    <name type="scientific">Aquimarina aggregata</name>
    <dbReference type="NCBI Taxonomy" id="1642818"/>
    <lineage>
        <taxon>Bacteria</taxon>
        <taxon>Pseudomonadati</taxon>
        <taxon>Bacteroidota</taxon>
        <taxon>Flavobacteriia</taxon>
        <taxon>Flavobacteriales</taxon>
        <taxon>Flavobacteriaceae</taxon>
        <taxon>Aquimarina</taxon>
    </lineage>
</organism>
<accession>A0A162WIG9</accession>
<dbReference type="EMBL" id="LQRT01000060">
    <property type="protein sequence ID" value="KZS38123.1"/>
    <property type="molecule type" value="Genomic_DNA"/>
</dbReference>
<dbReference type="Pfam" id="PF19572">
    <property type="entry name" value="PorV"/>
    <property type="match status" value="1"/>
</dbReference>
<dbReference type="RefSeq" id="WP_066320040.1">
    <property type="nucleotide sequence ID" value="NZ_LQRT01000060.1"/>
</dbReference>
<feature type="domain" description="Type IX secretion system protein PorV" evidence="1">
    <location>
        <begin position="29"/>
        <end position="248"/>
    </location>
</feature>
<evidence type="ECO:0000259" key="1">
    <source>
        <dbReference type="Pfam" id="PF19572"/>
    </source>
</evidence>
<dbReference type="NCBIfam" id="NF033709">
    <property type="entry name" value="PorV_fam"/>
    <property type="match status" value="1"/>
</dbReference>
<dbReference type="Gene3D" id="2.40.160.60">
    <property type="entry name" value="Outer membrane protein transport protein (OMPP1/FadL/TodX)"/>
    <property type="match status" value="1"/>
</dbReference>
<reference evidence="2 3" key="1">
    <citation type="submission" date="2016-01" db="EMBL/GenBank/DDBJ databases">
        <title>The draft genome sequence of Aquimarina sp. RZW4-3-2.</title>
        <authorList>
            <person name="Wang Y."/>
        </authorList>
    </citation>
    <scope>NUCLEOTIDE SEQUENCE [LARGE SCALE GENOMIC DNA]</scope>
    <source>
        <strain evidence="2 3">RZW4-3-2</strain>
    </source>
</reference>
<dbReference type="AlphaFoldDB" id="A0A162WIG9"/>
<dbReference type="OrthoDB" id="9758448at2"/>
<evidence type="ECO:0000313" key="2">
    <source>
        <dbReference type="EMBL" id="KZS38123.1"/>
    </source>
</evidence>
<comment type="caution">
    <text evidence="2">The sequence shown here is derived from an EMBL/GenBank/DDBJ whole genome shotgun (WGS) entry which is preliminary data.</text>
</comment>
<protein>
    <recommendedName>
        <fullName evidence="1">Type IX secretion system protein PorV domain-containing protein</fullName>
    </recommendedName>
</protein>
<proteinExistence type="predicted"/>
<name>A0A162WIG9_9FLAO</name>
<dbReference type="STRING" id="1642818.AWE51_18945"/>